<feature type="transmembrane region" description="Helical" evidence="6">
    <location>
        <begin position="47"/>
        <end position="70"/>
    </location>
</feature>
<dbReference type="InterPro" id="IPR027379">
    <property type="entry name" value="CLS_N"/>
</dbReference>
<evidence type="ECO:0000313" key="9">
    <source>
        <dbReference type="EMBL" id="QHC54263.1"/>
    </source>
</evidence>
<comment type="subcellular location">
    <subcellularLocation>
        <location evidence="1">Cell membrane</location>
        <topology evidence="1">Multi-pass membrane protein</topology>
    </subcellularLocation>
</comment>
<evidence type="ECO:0000313" key="10">
    <source>
        <dbReference type="Proteomes" id="UP000076717"/>
    </source>
</evidence>
<dbReference type="Proteomes" id="UP000076717">
    <property type="component" value="Unassembled WGS sequence"/>
</dbReference>
<evidence type="ECO:0000256" key="5">
    <source>
        <dbReference type="ARBA" id="ARBA00023136"/>
    </source>
</evidence>
<dbReference type="Proteomes" id="UP000465031">
    <property type="component" value="Chromosome"/>
</dbReference>
<dbReference type="EMBL" id="CP047186">
    <property type="protein sequence ID" value="QHC54263.1"/>
    <property type="molecule type" value="Genomic_DNA"/>
</dbReference>
<evidence type="ECO:0000313" key="8">
    <source>
        <dbReference type="EMBL" id="KZX20631.1"/>
    </source>
</evidence>
<feature type="domain" description="Cardiolipin synthase N-terminal" evidence="7">
    <location>
        <begin position="27"/>
        <end position="63"/>
    </location>
</feature>
<keyword evidence="3 6" id="KW-0812">Transmembrane</keyword>
<accession>A0A166HI21</accession>
<gene>
    <name evidence="8" type="ORF">ACH61_02254</name>
    <name evidence="9" type="ORF">GSU10_00385</name>
</gene>
<organism evidence="8 10">
    <name type="scientific">Rathayibacter tanaceti</name>
    <dbReference type="NCBI Taxonomy" id="1671680"/>
    <lineage>
        <taxon>Bacteria</taxon>
        <taxon>Bacillati</taxon>
        <taxon>Actinomycetota</taxon>
        <taxon>Actinomycetes</taxon>
        <taxon>Micrococcales</taxon>
        <taxon>Microbacteriaceae</taxon>
        <taxon>Rathayibacter</taxon>
    </lineage>
</organism>
<reference evidence="11" key="3">
    <citation type="submission" date="2019-12" db="EMBL/GenBank/DDBJ databases">
        <title>Complete and draft genome sequences of new strains and members of some known species of the genus Rathayibacter isolated from plants.</title>
        <authorList>
            <person name="Tarlachkov S.V."/>
            <person name="Starodumova I.P."/>
            <person name="Dorofeeva L.V."/>
            <person name="Prisyazhnaya N.V."/>
            <person name="Leyn S."/>
            <person name="Zlamal J."/>
            <person name="Elan M."/>
            <person name="Osterman A.L."/>
            <person name="Nadler S."/>
            <person name="Subbotin S.A."/>
            <person name="Evtushenko L.I."/>
        </authorList>
    </citation>
    <scope>NUCLEOTIDE SEQUENCE [LARGE SCALE GENOMIC DNA]</scope>
    <source>
        <strain evidence="11">VKM Ac-2761</strain>
    </source>
</reference>
<dbReference type="AlphaFoldDB" id="A0A166HI21"/>
<proteinExistence type="predicted"/>
<reference evidence="9" key="2">
    <citation type="submission" date="2019-12" db="EMBL/GenBank/DDBJ databases">
        <title>Complete and Draft Genome Sequences of New Strains and Members of Some Known Species of the Genus Rathayibacter isolated from Plants.</title>
        <authorList>
            <person name="Tarlachkov S.V."/>
            <person name="Starodumova I.P."/>
            <person name="Dorofeeva L.V."/>
            <person name="Prisyazhnaya N.V."/>
            <person name="Leyn S.A."/>
            <person name="Zlamal J.E."/>
            <person name="Elane M.L."/>
            <person name="Osterman A.L."/>
            <person name="Nadler S.A."/>
            <person name="Subbotin S.A."/>
            <person name="Evtushenko L.I."/>
        </authorList>
    </citation>
    <scope>NUCLEOTIDE SEQUENCE</scope>
    <source>
        <strain evidence="9">VKM Ac-2761</strain>
    </source>
</reference>
<evidence type="ECO:0000256" key="4">
    <source>
        <dbReference type="ARBA" id="ARBA00022989"/>
    </source>
</evidence>
<dbReference type="Pfam" id="PF13396">
    <property type="entry name" value="PLDc_N"/>
    <property type="match status" value="1"/>
</dbReference>
<keyword evidence="2" id="KW-1003">Cell membrane</keyword>
<sequence>MPDVTGEIEPTAGLFVASAAWYALYAALMTIAIVIIFRSRGTRSEKLLWLAVVVAVPYLGAIALLASAMIKKRRAAKAESLQRT</sequence>
<dbReference type="RefSeq" id="WP_068211922.1">
    <property type="nucleotide sequence ID" value="NZ_CP047186.1"/>
</dbReference>
<keyword evidence="10" id="KW-1185">Reference proteome</keyword>
<keyword evidence="4 6" id="KW-1133">Transmembrane helix</keyword>
<dbReference type="EMBL" id="LIIN01000083">
    <property type="protein sequence ID" value="KZX20631.1"/>
    <property type="molecule type" value="Genomic_DNA"/>
</dbReference>
<dbReference type="OrthoDB" id="9977850at2"/>
<protein>
    <recommendedName>
        <fullName evidence="7">Cardiolipin synthase N-terminal domain-containing protein</fullName>
    </recommendedName>
</protein>
<evidence type="ECO:0000256" key="6">
    <source>
        <dbReference type="SAM" id="Phobius"/>
    </source>
</evidence>
<keyword evidence="5 6" id="KW-0472">Membrane</keyword>
<reference evidence="8 10" key="1">
    <citation type="submission" date="2015-08" db="EMBL/GenBank/DDBJ databases">
        <title>Draft Genome Sequence of Rathayibacter sp. Strain VKM Ac-2596 Isolated from Leaf Gall Induced by Plant-Parasitic Nematodes.</title>
        <authorList>
            <person name="Vasilenko O.V."/>
            <person name="Starodumova I.P."/>
            <person name="Tarlachkov S.V."/>
            <person name="Dorofeeva L.V."/>
            <person name="Evtushenko L.I."/>
        </authorList>
    </citation>
    <scope>NUCLEOTIDE SEQUENCE [LARGE SCALE GENOMIC DNA]</scope>
    <source>
        <strain evidence="8 10">VKM Ac-2596</strain>
    </source>
</reference>
<name>A0A166HI21_9MICO</name>
<evidence type="ECO:0000259" key="7">
    <source>
        <dbReference type="Pfam" id="PF13396"/>
    </source>
</evidence>
<dbReference type="KEGG" id="rte:GSU10_00385"/>
<feature type="transmembrane region" description="Helical" evidence="6">
    <location>
        <begin position="12"/>
        <end position="35"/>
    </location>
</feature>
<evidence type="ECO:0000256" key="3">
    <source>
        <dbReference type="ARBA" id="ARBA00022692"/>
    </source>
</evidence>
<evidence type="ECO:0000256" key="1">
    <source>
        <dbReference type="ARBA" id="ARBA00004651"/>
    </source>
</evidence>
<evidence type="ECO:0000256" key="2">
    <source>
        <dbReference type="ARBA" id="ARBA00022475"/>
    </source>
</evidence>
<dbReference type="GO" id="GO:0005886">
    <property type="term" value="C:plasma membrane"/>
    <property type="evidence" value="ECO:0007669"/>
    <property type="project" value="UniProtKB-SubCell"/>
</dbReference>
<evidence type="ECO:0000313" key="11">
    <source>
        <dbReference type="Proteomes" id="UP000465031"/>
    </source>
</evidence>